<dbReference type="InterPro" id="IPR027417">
    <property type="entry name" value="P-loop_NTPase"/>
</dbReference>
<evidence type="ECO:0000256" key="1">
    <source>
        <dbReference type="SAM" id="MobiDB-lite"/>
    </source>
</evidence>
<dbReference type="InterPro" id="IPR011545">
    <property type="entry name" value="DEAD/DEAH_box_helicase_dom"/>
</dbReference>
<sequence>MPEAKELDFGQRLATFGSSTFTSLRPGQKLVLDEYAANHLSTSDVAIEMPTGEGKTLVALLIADWALEQGRSVAYLTGTRQLAERVEREAELLGLDVVRFAARNYGGAKLDDYHQAEKPGIMNYWVYFNSSPVPQPADLLILDDAHLAEQPLSGLRTLRIPNKPGEARKLYESVCDLVLAHAGDAYPALRAMREGVAAPGTPPELLSFGDWANVAVAVRDAISDSPYAEEAEIKHVWRTVQAHLTRCGVLIGSSAVEIRPYHPPTQQVAGYAQAKQRIYLSATLGSMDDLQRRIGGGRITRLTPTAPLPAGATGHRQLILNPTGKSALDEEVLEWALEQVAAADGRAAWLCASNGEADLLEKALEAEGARVFRLRAGDDDQVEAWIAASRGHLVTAGRYDGLDLPGDLCKLVIITTVPQASSEYERFVVAYLGDATFMRHRVGQRVTQALGRANRTPSDRSLYLGLDPTFAQMLADPAVRKSVPADATPIIRGALELFDKGWQATQDACTAFWVGSRSTLDEAQAAPTSDQGARARRLRPGRVTSGSGDVASAPAEVAAATSLWLGDHAAAAQAAKQASVLLAESGETEHAAFWRYVEAHAHFDRGRVEDRAAARAALDDAINKGPQTAWFRRLARTSAALAGAPSAADDNDRLFLTWDDWRREAGGRLDRALSRGRDLLTGNHDQQCEGLIHLARLAGADGERPPRTEQSATDCRWSWSTPGRSQRRIWEVKTAQGKDSGEGRERKITRTDVNQLLGQLEVESKRAPKARLTGCLLDPATEAHGDATDAARDRIRLISHDAAVRLYDLLADRLRTYAAMCGDGSAEARGQARAHVEALLPAAGWLAQLLAPSPQGRILSPDEVAALFPAR</sequence>
<feature type="region of interest" description="Disordered" evidence="1">
    <location>
        <begin position="699"/>
        <end position="720"/>
    </location>
</feature>
<feature type="domain" description="Helicase ATP-binding" evidence="2">
    <location>
        <begin position="36"/>
        <end position="302"/>
    </location>
</feature>
<evidence type="ECO:0000259" key="2">
    <source>
        <dbReference type="PROSITE" id="PS51192"/>
    </source>
</evidence>
<dbReference type="Pfam" id="PF13307">
    <property type="entry name" value="Helicase_C_2"/>
    <property type="match status" value="1"/>
</dbReference>
<dbReference type="Proteomes" id="UP001501195">
    <property type="component" value="Unassembled WGS sequence"/>
</dbReference>
<comment type="caution">
    <text evidence="3">The sequence shown here is derived from an EMBL/GenBank/DDBJ whole genome shotgun (WGS) entry which is preliminary data.</text>
</comment>
<dbReference type="InterPro" id="IPR006555">
    <property type="entry name" value="ATP-dep_Helicase_C"/>
</dbReference>
<name>A0ABP9HFC8_9ACTN</name>
<dbReference type="EMBL" id="BAABIL010000119">
    <property type="protein sequence ID" value="GAA4969527.1"/>
    <property type="molecule type" value="Genomic_DNA"/>
</dbReference>
<evidence type="ECO:0000313" key="3">
    <source>
        <dbReference type="EMBL" id="GAA4969527.1"/>
    </source>
</evidence>
<dbReference type="Pfam" id="PF00270">
    <property type="entry name" value="DEAD"/>
    <property type="match status" value="1"/>
</dbReference>
<feature type="region of interest" description="Disordered" evidence="1">
    <location>
        <begin position="523"/>
        <end position="549"/>
    </location>
</feature>
<dbReference type="Gene3D" id="3.40.50.300">
    <property type="entry name" value="P-loop containing nucleotide triphosphate hydrolases"/>
    <property type="match status" value="2"/>
</dbReference>
<reference evidence="4" key="1">
    <citation type="journal article" date="2019" name="Int. J. Syst. Evol. Microbiol.">
        <title>The Global Catalogue of Microorganisms (GCM) 10K type strain sequencing project: providing services to taxonomists for standard genome sequencing and annotation.</title>
        <authorList>
            <consortium name="The Broad Institute Genomics Platform"/>
            <consortium name="The Broad Institute Genome Sequencing Center for Infectious Disease"/>
            <person name="Wu L."/>
            <person name="Ma J."/>
        </authorList>
    </citation>
    <scope>NUCLEOTIDE SEQUENCE [LARGE SCALE GENOMIC DNA]</scope>
    <source>
        <strain evidence="4">JCM 18126</strain>
    </source>
</reference>
<gene>
    <name evidence="3" type="ORF">GCM10023225_09740</name>
</gene>
<keyword evidence="4" id="KW-1185">Reference proteome</keyword>
<dbReference type="PROSITE" id="PS51192">
    <property type="entry name" value="HELICASE_ATP_BIND_1"/>
    <property type="match status" value="1"/>
</dbReference>
<evidence type="ECO:0000313" key="4">
    <source>
        <dbReference type="Proteomes" id="UP001501195"/>
    </source>
</evidence>
<proteinExistence type="predicted"/>
<dbReference type="InterPro" id="IPR014001">
    <property type="entry name" value="Helicase_ATP-bd"/>
</dbReference>
<dbReference type="SUPFAM" id="SSF52540">
    <property type="entry name" value="P-loop containing nucleoside triphosphate hydrolases"/>
    <property type="match status" value="1"/>
</dbReference>
<accession>A0ABP9HFC8</accession>
<dbReference type="RefSeq" id="WP_345711251.1">
    <property type="nucleotide sequence ID" value="NZ_BAABIL010000119.1"/>
</dbReference>
<feature type="compositionally biased region" description="Polar residues" evidence="1">
    <location>
        <begin position="708"/>
        <end position="720"/>
    </location>
</feature>
<organism evidence="3 4">
    <name type="scientific">Kineococcus glutinatus</name>
    <dbReference type="NCBI Taxonomy" id="1070872"/>
    <lineage>
        <taxon>Bacteria</taxon>
        <taxon>Bacillati</taxon>
        <taxon>Actinomycetota</taxon>
        <taxon>Actinomycetes</taxon>
        <taxon>Kineosporiales</taxon>
        <taxon>Kineosporiaceae</taxon>
        <taxon>Kineococcus</taxon>
    </lineage>
</organism>
<protein>
    <recommendedName>
        <fullName evidence="2">Helicase ATP-binding domain-containing protein</fullName>
    </recommendedName>
</protein>